<protein>
    <recommendedName>
        <fullName evidence="3">Terminase small subunit</fullName>
    </recommendedName>
</protein>
<sequence>MAQVEHAEELRVGPGRQRLPALFFFGRGAVEKKRRRWVRWTKKKRTDFLDHLAGTCNVRAAAAAAGMTPPSVYHLRRKDEAFGEEWQKALHVGYEMLETELLGHMLAGGGDTIDRADGSRIIVEQALKLLGQHRNAMQGKWRGGPKLKRACPEDTDTAILKKLAAMDRVRALEAEEKGAQ</sequence>
<dbReference type="EMBL" id="JACIEH010000003">
    <property type="protein sequence ID" value="MBB4099493.1"/>
    <property type="molecule type" value="Genomic_DNA"/>
</dbReference>
<organism evidence="1 2">
    <name type="scientific">Sphingomonas kyeonggiensis</name>
    <dbReference type="NCBI Taxonomy" id="1268553"/>
    <lineage>
        <taxon>Bacteria</taxon>
        <taxon>Pseudomonadati</taxon>
        <taxon>Pseudomonadota</taxon>
        <taxon>Alphaproteobacteria</taxon>
        <taxon>Sphingomonadales</taxon>
        <taxon>Sphingomonadaceae</taxon>
        <taxon>Sphingomonas</taxon>
    </lineage>
</organism>
<comment type="caution">
    <text evidence="1">The sequence shown here is derived from an EMBL/GenBank/DDBJ whole genome shotgun (WGS) entry which is preliminary data.</text>
</comment>
<evidence type="ECO:0000313" key="1">
    <source>
        <dbReference type="EMBL" id="MBB4099493.1"/>
    </source>
</evidence>
<proteinExistence type="predicted"/>
<keyword evidence="2" id="KW-1185">Reference proteome</keyword>
<reference evidence="1 2" key="1">
    <citation type="submission" date="2020-08" db="EMBL/GenBank/DDBJ databases">
        <title>Genomic Encyclopedia of Type Strains, Phase IV (KMG-IV): sequencing the most valuable type-strain genomes for metagenomic binning, comparative biology and taxonomic classification.</title>
        <authorList>
            <person name="Goeker M."/>
        </authorList>
    </citation>
    <scope>NUCLEOTIDE SEQUENCE [LARGE SCALE GENOMIC DNA]</scope>
    <source>
        <strain evidence="1 2">DSM 101806</strain>
    </source>
</reference>
<evidence type="ECO:0000313" key="2">
    <source>
        <dbReference type="Proteomes" id="UP000557392"/>
    </source>
</evidence>
<dbReference type="AlphaFoldDB" id="A0A7W6JTW2"/>
<accession>A0A7W6JTW2</accession>
<gene>
    <name evidence="1" type="ORF">GGR46_003065</name>
</gene>
<dbReference type="RefSeq" id="WP_183998891.1">
    <property type="nucleotide sequence ID" value="NZ_JACIEH010000003.1"/>
</dbReference>
<evidence type="ECO:0008006" key="3">
    <source>
        <dbReference type="Google" id="ProtNLM"/>
    </source>
</evidence>
<dbReference type="Proteomes" id="UP000557392">
    <property type="component" value="Unassembled WGS sequence"/>
</dbReference>
<name>A0A7W6JTW2_9SPHN</name>